<evidence type="ECO:0000256" key="6">
    <source>
        <dbReference type="SAM" id="Phobius"/>
    </source>
</evidence>
<keyword evidence="9" id="KW-1185">Reference proteome</keyword>
<evidence type="ECO:0000313" key="8">
    <source>
        <dbReference type="EMBL" id="RXG16597.1"/>
    </source>
</evidence>
<feature type="transmembrane region" description="Helical" evidence="6">
    <location>
        <begin position="108"/>
        <end position="129"/>
    </location>
</feature>
<keyword evidence="4" id="KW-0408">Iron</keyword>
<feature type="transmembrane region" description="Helical" evidence="6">
    <location>
        <begin position="150"/>
        <end position="169"/>
    </location>
</feature>
<dbReference type="InterPro" id="IPR051460">
    <property type="entry name" value="HdrC_iron-sulfur_subunit"/>
</dbReference>
<evidence type="ECO:0000256" key="5">
    <source>
        <dbReference type="ARBA" id="ARBA00023014"/>
    </source>
</evidence>
<dbReference type="PANTHER" id="PTHR43255:SF1">
    <property type="entry name" value="IRON-SULFUR-BINDING OXIDOREDUCTASE FADF-RELATED"/>
    <property type="match status" value="1"/>
</dbReference>
<proteinExistence type="predicted"/>
<dbReference type="InterPro" id="IPR036197">
    <property type="entry name" value="NarG-like_sf"/>
</dbReference>
<evidence type="ECO:0000313" key="9">
    <source>
        <dbReference type="Proteomes" id="UP000289821"/>
    </source>
</evidence>
<keyword evidence="6" id="KW-1133">Transmembrane helix</keyword>
<evidence type="ECO:0000256" key="1">
    <source>
        <dbReference type="ARBA" id="ARBA00022485"/>
    </source>
</evidence>
<keyword evidence="2" id="KW-0479">Metal-binding</keyword>
<evidence type="ECO:0000256" key="3">
    <source>
        <dbReference type="ARBA" id="ARBA00023002"/>
    </source>
</evidence>
<dbReference type="Gene3D" id="1.20.950.20">
    <property type="entry name" value="Transmembrane di-heme cytochromes, Chain C"/>
    <property type="match status" value="1"/>
</dbReference>
<keyword evidence="5" id="KW-0411">Iron-sulfur</keyword>
<evidence type="ECO:0000259" key="7">
    <source>
        <dbReference type="PROSITE" id="PS51379"/>
    </source>
</evidence>
<dbReference type="PROSITE" id="PS51379">
    <property type="entry name" value="4FE4S_FER_2"/>
    <property type="match status" value="2"/>
</dbReference>
<feature type="domain" description="4Fe-4S ferredoxin-type" evidence="7">
    <location>
        <begin position="306"/>
        <end position="337"/>
    </location>
</feature>
<dbReference type="PANTHER" id="PTHR43255">
    <property type="entry name" value="IRON-SULFUR-BINDING OXIDOREDUCTASE FADF-RELATED-RELATED"/>
    <property type="match status" value="1"/>
</dbReference>
<feature type="domain" description="4Fe-4S ferredoxin-type" evidence="7">
    <location>
        <begin position="371"/>
        <end position="401"/>
    </location>
</feature>
<dbReference type="AlphaFoldDB" id="A0A4Q0NWK5"/>
<dbReference type="SUPFAM" id="SSF46548">
    <property type="entry name" value="alpha-helical ferredoxin"/>
    <property type="match status" value="1"/>
</dbReference>
<reference evidence="8 9" key="1">
    <citation type="submission" date="2018-07" db="EMBL/GenBank/DDBJ databases">
        <title>Leeuwenhoekiella genomics.</title>
        <authorList>
            <person name="Tahon G."/>
            <person name="Willems A."/>
        </authorList>
    </citation>
    <scope>NUCLEOTIDE SEQUENCE [LARGE SCALE GENOMIC DNA]</scope>
    <source>
        <strain evidence="8 9">R-50232</strain>
    </source>
</reference>
<feature type="transmembrane region" description="Helical" evidence="6">
    <location>
        <begin position="67"/>
        <end position="88"/>
    </location>
</feature>
<dbReference type="PROSITE" id="PS00198">
    <property type="entry name" value="4FE4S_FER_1"/>
    <property type="match status" value="1"/>
</dbReference>
<keyword evidence="3" id="KW-0560">Oxidoreductase</keyword>
<feature type="transmembrane region" description="Helical" evidence="6">
    <location>
        <begin position="220"/>
        <end position="236"/>
    </location>
</feature>
<dbReference type="InterPro" id="IPR017896">
    <property type="entry name" value="4Fe4S_Fe-S-bd"/>
</dbReference>
<keyword evidence="6" id="KW-0472">Membrane</keyword>
<keyword evidence="6" id="KW-0812">Transmembrane</keyword>
<feature type="transmembrane region" description="Helical" evidence="6">
    <location>
        <begin position="6"/>
        <end position="24"/>
    </location>
</feature>
<organism evidence="8 9">
    <name type="scientific">Leeuwenhoekiella aestuarii</name>
    <dbReference type="NCBI Taxonomy" id="2249426"/>
    <lineage>
        <taxon>Bacteria</taxon>
        <taxon>Pseudomonadati</taxon>
        <taxon>Bacteroidota</taxon>
        <taxon>Flavobacteriia</taxon>
        <taxon>Flavobacteriales</taxon>
        <taxon>Flavobacteriaceae</taxon>
        <taxon>Leeuwenhoekiella</taxon>
    </lineage>
</organism>
<dbReference type="SUPFAM" id="SSF103501">
    <property type="entry name" value="Respiratory nitrate reductase 1 gamma chain"/>
    <property type="match status" value="1"/>
</dbReference>
<comment type="caution">
    <text evidence="8">The sequence shown here is derived from an EMBL/GenBank/DDBJ whole genome shotgun (WGS) entry which is preliminary data.</text>
</comment>
<protein>
    <submittedName>
        <fullName evidence="8">4Fe-4S dicluster protein</fullName>
    </submittedName>
</protein>
<keyword evidence="1" id="KW-0004">4Fe-4S</keyword>
<dbReference type="InterPro" id="IPR009051">
    <property type="entry name" value="Helical_ferredxn"/>
</dbReference>
<sequence length="447" mass="50753">MQYLPNILFVIALAAGVGFFVLNIKKLIRNIKLGRDEDRNDNKPQRWKNMAKIALGQYKMVRRPVSGIVHVLVYLGFVIINLEVLEIIIDGIFGTHRIFSFLGGFYDFLIAVFEIFALLVLVGVIIFWIRRNILHIKRFLNREMKGWPKLDANLILYFEVVLMVLFLTMNAADLTLQTKGAAHYASASGIIGSFPVSQFIAPLFENLSISTLILIERTSWWIHILGILVFLNYLYYSKHLHILLAFPNTYFARLKPQGQFDNLEAVTNEVKLMMDPDADPYAMPEEGAEDEVPAKFGASEATDLSWVQLLNAYTCTECGRCTSECPANQTGKKLSPRRIMMATRDRIEDIGKNIDANKGSFKEDGKQLLDDYISREELWACTTCNACVEACPVGINPLSIIMDMRQYLVMEQSAAPTDLNNAMTNIENNAAPWPFNQMDRANWINEN</sequence>
<dbReference type="Proteomes" id="UP000289821">
    <property type="component" value="Unassembled WGS sequence"/>
</dbReference>
<dbReference type="Gene3D" id="1.10.1060.10">
    <property type="entry name" value="Alpha-helical ferredoxin"/>
    <property type="match status" value="1"/>
</dbReference>
<dbReference type="Pfam" id="PF13187">
    <property type="entry name" value="Fer4_9"/>
    <property type="match status" value="1"/>
</dbReference>
<accession>A0A4Q0NWK5</accession>
<dbReference type="OrthoDB" id="9769677at2"/>
<evidence type="ECO:0000256" key="4">
    <source>
        <dbReference type="ARBA" id="ARBA00023004"/>
    </source>
</evidence>
<dbReference type="GO" id="GO:0005886">
    <property type="term" value="C:plasma membrane"/>
    <property type="evidence" value="ECO:0007669"/>
    <property type="project" value="TreeGrafter"/>
</dbReference>
<dbReference type="GO" id="GO:0016491">
    <property type="term" value="F:oxidoreductase activity"/>
    <property type="evidence" value="ECO:0007669"/>
    <property type="project" value="UniProtKB-KW"/>
</dbReference>
<dbReference type="InterPro" id="IPR017900">
    <property type="entry name" value="4Fe4S_Fe_S_CS"/>
</dbReference>
<evidence type="ECO:0000256" key="2">
    <source>
        <dbReference type="ARBA" id="ARBA00022723"/>
    </source>
</evidence>
<dbReference type="RefSeq" id="WP_128760270.1">
    <property type="nucleotide sequence ID" value="NZ_QOVI01000002.1"/>
</dbReference>
<dbReference type="GO" id="GO:0046872">
    <property type="term" value="F:metal ion binding"/>
    <property type="evidence" value="ECO:0007669"/>
    <property type="project" value="UniProtKB-KW"/>
</dbReference>
<dbReference type="GO" id="GO:0051539">
    <property type="term" value="F:4 iron, 4 sulfur cluster binding"/>
    <property type="evidence" value="ECO:0007669"/>
    <property type="project" value="UniProtKB-KW"/>
</dbReference>
<dbReference type="EMBL" id="QOVI01000002">
    <property type="protein sequence ID" value="RXG16597.1"/>
    <property type="molecule type" value="Genomic_DNA"/>
</dbReference>
<name>A0A4Q0NWK5_9FLAO</name>
<gene>
    <name evidence="8" type="ORF">DSM04_102178</name>
</gene>